<accession>A0A7C5X356</accession>
<dbReference type="AlphaFoldDB" id="A0A7C5X356"/>
<protein>
    <submittedName>
        <fullName evidence="1">Uncharacterized protein</fullName>
    </submittedName>
</protein>
<reference evidence="1" key="1">
    <citation type="journal article" date="2020" name="mSystems">
        <title>Genome- and Community-Level Interaction Insights into Carbon Utilization and Element Cycling Functions of Hydrothermarchaeota in Hydrothermal Sediment.</title>
        <authorList>
            <person name="Zhou Z."/>
            <person name="Liu Y."/>
            <person name="Xu W."/>
            <person name="Pan J."/>
            <person name="Luo Z.H."/>
            <person name="Li M."/>
        </authorList>
    </citation>
    <scope>NUCLEOTIDE SEQUENCE [LARGE SCALE GENOMIC DNA]</scope>
    <source>
        <strain evidence="1">SpSt-114</strain>
    </source>
</reference>
<name>A0A7C5X356_9AQUI</name>
<dbReference type="EMBL" id="DSAC01000024">
    <property type="protein sequence ID" value="HHO73358.1"/>
    <property type="molecule type" value="Genomic_DNA"/>
</dbReference>
<gene>
    <name evidence="1" type="ORF">ENN04_01825</name>
</gene>
<comment type="caution">
    <text evidence="1">The sequence shown here is derived from an EMBL/GenBank/DDBJ whole genome shotgun (WGS) entry which is preliminary data.</text>
</comment>
<evidence type="ECO:0000313" key="1">
    <source>
        <dbReference type="EMBL" id="HHO73358.1"/>
    </source>
</evidence>
<organism evidence="1">
    <name type="scientific">Thermocrinis ruber</name>
    <dbReference type="NCBI Taxonomy" id="75906"/>
    <lineage>
        <taxon>Bacteria</taxon>
        <taxon>Pseudomonadati</taxon>
        <taxon>Aquificota</taxon>
        <taxon>Aquificia</taxon>
        <taxon>Aquificales</taxon>
        <taxon>Aquificaceae</taxon>
        <taxon>Thermocrinis</taxon>
    </lineage>
</organism>
<sequence length="196" mass="22958">MCVIIYKPEGAIVSDKLFDRCWESFPHGGGYAVWKDGRWVYEKGFMDKEEFYKAVRELIHSKHTRVVLHFRLATEDAEGKRNILPEFTHPFEIQLQDTKALLFVNGRFSESYEGIVGAPKVKKFVEDINQLKLKRWQYEKLLAENGLLEGLFKHRGERARLLTLFEEDKQPFFSPNPPKGWVEYDGLLLSRKVFSS</sequence>
<proteinExistence type="predicted"/>